<dbReference type="EMBL" id="JARJCM010000038">
    <property type="protein sequence ID" value="KAJ7037331.1"/>
    <property type="molecule type" value="Genomic_DNA"/>
</dbReference>
<organism evidence="1 2">
    <name type="scientific">Mycena alexandri</name>
    <dbReference type="NCBI Taxonomy" id="1745969"/>
    <lineage>
        <taxon>Eukaryota</taxon>
        <taxon>Fungi</taxon>
        <taxon>Dikarya</taxon>
        <taxon>Basidiomycota</taxon>
        <taxon>Agaricomycotina</taxon>
        <taxon>Agaricomycetes</taxon>
        <taxon>Agaricomycetidae</taxon>
        <taxon>Agaricales</taxon>
        <taxon>Marasmiineae</taxon>
        <taxon>Mycenaceae</taxon>
        <taxon>Mycena</taxon>
    </lineage>
</organism>
<reference evidence="1" key="1">
    <citation type="submission" date="2023-03" db="EMBL/GenBank/DDBJ databases">
        <title>Massive genome expansion in bonnet fungi (Mycena s.s.) driven by repeated elements and novel gene families across ecological guilds.</title>
        <authorList>
            <consortium name="Lawrence Berkeley National Laboratory"/>
            <person name="Harder C.B."/>
            <person name="Miyauchi S."/>
            <person name="Viragh M."/>
            <person name="Kuo A."/>
            <person name="Thoen E."/>
            <person name="Andreopoulos B."/>
            <person name="Lu D."/>
            <person name="Skrede I."/>
            <person name="Drula E."/>
            <person name="Henrissat B."/>
            <person name="Morin E."/>
            <person name="Kohler A."/>
            <person name="Barry K."/>
            <person name="LaButti K."/>
            <person name="Morin E."/>
            <person name="Salamov A."/>
            <person name="Lipzen A."/>
            <person name="Mereny Z."/>
            <person name="Hegedus B."/>
            <person name="Baldrian P."/>
            <person name="Stursova M."/>
            <person name="Weitz H."/>
            <person name="Taylor A."/>
            <person name="Grigoriev I.V."/>
            <person name="Nagy L.G."/>
            <person name="Martin F."/>
            <person name="Kauserud H."/>
        </authorList>
    </citation>
    <scope>NUCLEOTIDE SEQUENCE</scope>
    <source>
        <strain evidence="1">CBHHK200</strain>
    </source>
</reference>
<accession>A0AAD6T206</accession>
<dbReference type="AlphaFoldDB" id="A0AAD6T206"/>
<protein>
    <submittedName>
        <fullName evidence="1">Uncharacterized protein</fullName>
    </submittedName>
</protein>
<feature type="non-terminal residue" evidence="1">
    <location>
        <position position="1"/>
    </location>
</feature>
<dbReference type="Proteomes" id="UP001218188">
    <property type="component" value="Unassembled WGS sequence"/>
</dbReference>
<proteinExistence type="predicted"/>
<sequence>QRLTGHRPPPCSAPTQLPQHPPRCCFFDSKLATHLSLRATTYPPRLCQPPCILPTHFLTTLPTPCYLCSHALRRHAPTSTPLFTYRLSGSLRSPPRRQPPRHIARLTLGPYRTSLAMHALRTFAHRTHLPPPRPLRLRLDGRCNGVNHMEHWQHVGNRPAAYVSAAFPTRSPHSLLVLRPILHHLLLLPPTFFLRPYPRPRLFT</sequence>
<keyword evidence="2" id="KW-1185">Reference proteome</keyword>
<gene>
    <name evidence="1" type="ORF">C8F04DRAFT_422389</name>
</gene>
<comment type="caution">
    <text evidence="1">The sequence shown here is derived from an EMBL/GenBank/DDBJ whole genome shotgun (WGS) entry which is preliminary data.</text>
</comment>
<name>A0AAD6T206_9AGAR</name>
<evidence type="ECO:0000313" key="1">
    <source>
        <dbReference type="EMBL" id="KAJ7037331.1"/>
    </source>
</evidence>
<evidence type="ECO:0000313" key="2">
    <source>
        <dbReference type="Proteomes" id="UP001218188"/>
    </source>
</evidence>